<dbReference type="PANTHER" id="PTHR44329">
    <property type="entry name" value="SERINE/THREONINE-PROTEIN KINASE TNNI3K-RELATED"/>
    <property type="match status" value="1"/>
</dbReference>
<dbReference type="FunFam" id="3.30.200.20:FF:000060">
    <property type="entry name" value="Serine/threonine-protein kinase isoform 1"/>
    <property type="match status" value="1"/>
</dbReference>
<dbReference type="InterPro" id="IPR051681">
    <property type="entry name" value="Ser/Thr_Kinases-Pseudokinases"/>
</dbReference>
<gene>
    <name evidence="13" type="ORF">HPP92_027420</name>
</gene>
<dbReference type="Pfam" id="PF01842">
    <property type="entry name" value="ACT"/>
    <property type="match status" value="1"/>
</dbReference>
<evidence type="ECO:0000259" key="11">
    <source>
        <dbReference type="PROSITE" id="PS50011"/>
    </source>
</evidence>
<dbReference type="InterPro" id="IPR011009">
    <property type="entry name" value="Kinase-like_dom_sf"/>
</dbReference>
<evidence type="ECO:0000256" key="5">
    <source>
        <dbReference type="ARBA" id="ARBA00022741"/>
    </source>
</evidence>
<dbReference type="Gene3D" id="3.30.70.260">
    <property type="match status" value="1"/>
</dbReference>
<name>A0A835U7Q0_VANPL</name>
<dbReference type="AlphaFoldDB" id="A0A835U7Q0"/>
<comment type="catalytic activity">
    <reaction evidence="8">
        <text>L-threonyl-[protein] + ATP = O-phospho-L-threonyl-[protein] + ADP + H(+)</text>
        <dbReference type="Rhea" id="RHEA:46608"/>
        <dbReference type="Rhea" id="RHEA-COMP:11060"/>
        <dbReference type="Rhea" id="RHEA-COMP:11605"/>
        <dbReference type="ChEBI" id="CHEBI:15378"/>
        <dbReference type="ChEBI" id="CHEBI:30013"/>
        <dbReference type="ChEBI" id="CHEBI:30616"/>
        <dbReference type="ChEBI" id="CHEBI:61977"/>
        <dbReference type="ChEBI" id="CHEBI:456216"/>
        <dbReference type="EC" id="2.7.11.1"/>
    </reaction>
</comment>
<accession>A0A835U7Q0</accession>
<organism evidence="13 14">
    <name type="scientific">Vanilla planifolia</name>
    <name type="common">Vanilla</name>
    <dbReference type="NCBI Taxonomy" id="51239"/>
    <lineage>
        <taxon>Eukaryota</taxon>
        <taxon>Viridiplantae</taxon>
        <taxon>Streptophyta</taxon>
        <taxon>Embryophyta</taxon>
        <taxon>Tracheophyta</taxon>
        <taxon>Spermatophyta</taxon>
        <taxon>Magnoliopsida</taxon>
        <taxon>Liliopsida</taxon>
        <taxon>Asparagales</taxon>
        <taxon>Orchidaceae</taxon>
        <taxon>Vanilloideae</taxon>
        <taxon>Vanilleae</taxon>
        <taxon>Vanilla</taxon>
    </lineage>
</organism>
<feature type="chain" id="PRO_5032860207" description="non-specific serine/threonine protein kinase" evidence="10">
    <location>
        <begin position="22"/>
        <end position="247"/>
    </location>
</feature>
<keyword evidence="5" id="KW-0547">Nucleotide-binding</keyword>
<comment type="catalytic activity">
    <reaction evidence="9">
        <text>L-seryl-[protein] + ATP = O-phospho-L-seryl-[protein] + ADP + H(+)</text>
        <dbReference type="Rhea" id="RHEA:17989"/>
        <dbReference type="Rhea" id="RHEA-COMP:9863"/>
        <dbReference type="Rhea" id="RHEA-COMP:11604"/>
        <dbReference type="ChEBI" id="CHEBI:15378"/>
        <dbReference type="ChEBI" id="CHEBI:29999"/>
        <dbReference type="ChEBI" id="CHEBI:30616"/>
        <dbReference type="ChEBI" id="CHEBI:83421"/>
        <dbReference type="ChEBI" id="CHEBI:456216"/>
        <dbReference type="EC" id="2.7.11.1"/>
    </reaction>
</comment>
<keyword evidence="3" id="KW-0723">Serine/threonine-protein kinase</keyword>
<dbReference type="InterPro" id="IPR001245">
    <property type="entry name" value="Ser-Thr/Tyr_kinase_cat_dom"/>
</dbReference>
<dbReference type="PANTHER" id="PTHR44329:SF41">
    <property type="entry name" value="OS12G0163800 PROTEIN"/>
    <property type="match status" value="1"/>
</dbReference>
<sequence>LYFGIHSIALAVAIFYADVWDEGPSIPIHEITFSTVDRPKLLSQLSTVLSDLGLNIREAHVFSTTDGYSLDVFVVDGWPDEETDSLQEKLKAAITNSEGSLSGTWTTAILLITGDGEVDPRLLKMGDKIGCGSCGDLFRGSYLGRDVAIKVLRSDLLNETMRVEFAQELMILREVQHRNVVRFVGACTSPPQFCIVTEYMHGGSLYDYLHKQRNVPELPLLLKFALDIGKGWTTCTRRTLFIGFENS</sequence>
<dbReference type="GO" id="GO:0004713">
    <property type="term" value="F:protein tyrosine kinase activity"/>
    <property type="evidence" value="ECO:0007669"/>
    <property type="project" value="InterPro"/>
</dbReference>
<dbReference type="EC" id="2.7.11.1" evidence="2"/>
<evidence type="ECO:0000256" key="2">
    <source>
        <dbReference type="ARBA" id="ARBA00012513"/>
    </source>
</evidence>
<dbReference type="InterPro" id="IPR020635">
    <property type="entry name" value="Tyr_kinase_cat_dom"/>
</dbReference>
<dbReference type="Gene3D" id="1.10.510.10">
    <property type="entry name" value="Transferase(Phosphotransferase) domain 1"/>
    <property type="match status" value="1"/>
</dbReference>
<dbReference type="GO" id="GO:0004674">
    <property type="term" value="F:protein serine/threonine kinase activity"/>
    <property type="evidence" value="ECO:0007669"/>
    <property type="project" value="UniProtKB-KW"/>
</dbReference>
<keyword evidence="4" id="KW-0808">Transferase</keyword>
<dbReference type="InterPro" id="IPR045865">
    <property type="entry name" value="ACT-like_dom_sf"/>
</dbReference>
<protein>
    <recommendedName>
        <fullName evidence="2">non-specific serine/threonine protein kinase</fullName>
        <ecNumber evidence="2">2.7.11.1</ecNumber>
    </recommendedName>
</protein>
<comment type="similarity">
    <text evidence="1">Belongs to the protein kinase superfamily. TKL Ser/Thr protein kinase family. RAF subfamily.</text>
</comment>
<evidence type="ECO:0000256" key="3">
    <source>
        <dbReference type="ARBA" id="ARBA00022527"/>
    </source>
</evidence>
<reference evidence="13 14" key="1">
    <citation type="journal article" date="2020" name="Nat. Food">
        <title>A phased Vanilla planifolia genome enables genetic improvement of flavour and production.</title>
        <authorList>
            <person name="Hasing T."/>
            <person name="Tang H."/>
            <person name="Brym M."/>
            <person name="Khazi F."/>
            <person name="Huang T."/>
            <person name="Chambers A.H."/>
        </authorList>
    </citation>
    <scope>NUCLEOTIDE SEQUENCE [LARGE SCALE GENOMIC DNA]</scope>
    <source>
        <tissue evidence="13">Leaf</tissue>
    </source>
</reference>
<dbReference type="SUPFAM" id="SSF56112">
    <property type="entry name" value="Protein kinase-like (PK-like)"/>
    <property type="match status" value="1"/>
</dbReference>
<dbReference type="PROSITE" id="PS50011">
    <property type="entry name" value="PROTEIN_KINASE_DOM"/>
    <property type="match status" value="1"/>
</dbReference>
<dbReference type="SUPFAM" id="SSF55021">
    <property type="entry name" value="ACT-like"/>
    <property type="match status" value="1"/>
</dbReference>
<dbReference type="GO" id="GO:0005524">
    <property type="term" value="F:ATP binding"/>
    <property type="evidence" value="ECO:0007669"/>
    <property type="project" value="UniProtKB-KW"/>
</dbReference>
<feature type="non-terminal residue" evidence="13">
    <location>
        <position position="247"/>
    </location>
</feature>
<proteinExistence type="inferred from homology"/>
<dbReference type="InterPro" id="IPR000719">
    <property type="entry name" value="Prot_kinase_dom"/>
</dbReference>
<evidence type="ECO:0000313" key="14">
    <source>
        <dbReference type="Proteomes" id="UP000639772"/>
    </source>
</evidence>
<evidence type="ECO:0000256" key="10">
    <source>
        <dbReference type="SAM" id="SignalP"/>
    </source>
</evidence>
<dbReference type="OrthoDB" id="4062651at2759"/>
<keyword evidence="6" id="KW-0418">Kinase</keyword>
<evidence type="ECO:0000259" key="12">
    <source>
        <dbReference type="PROSITE" id="PS51671"/>
    </source>
</evidence>
<evidence type="ECO:0000313" key="13">
    <source>
        <dbReference type="EMBL" id="KAG0449216.1"/>
    </source>
</evidence>
<dbReference type="PROSITE" id="PS51671">
    <property type="entry name" value="ACT"/>
    <property type="match status" value="1"/>
</dbReference>
<feature type="domain" description="ACT" evidence="12">
    <location>
        <begin position="30"/>
        <end position="106"/>
    </location>
</feature>
<evidence type="ECO:0000256" key="9">
    <source>
        <dbReference type="ARBA" id="ARBA00048679"/>
    </source>
</evidence>
<dbReference type="EMBL" id="JADCNM010000197">
    <property type="protein sequence ID" value="KAG0449216.1"/>
    <property type="molecule type" value="Genomic_DNA"/>
</dbReference>
<feature type="signal peptide" evidence="10">
    <location>
        <begin position="1"/>
        <end position="21"/>
    </location>
</feature>
<evidence type="ECO:0000256" key="6">
    <source>
        <dbReference type="ARBA" id="ARBA00022777"/>
    </source>
</evidence>
<evidence type="ECO:0000256" key="8">
    <source>
        <dbReference type="ARBA" id="ARBA00047899"/>
    </source>
</evidence>
<dbReference type="SMART" id="SM00219">
    <property type="entry name" value="TyrKc"/>
    <property type="match status" value="1"/>
</dbReference>
<dbReference type="Proteomes" id="UP000639772">
    <property type="component" value="Unassembled WGS sequence"/>
</dbReference>
<dbReference type="InterPro" id="IPR002912">
    <property type="entry name" value="ACT_dom"/>
</dbReference>
<evidence type="ECO:0000256" key="1">
    <source>
        <dbReference type="ARBA" id="ARBA00010507"/>
    </source>
</evidence>
<evidence type="ECO:0000256" key="7">
    <source>
        <dbReference type="ARBA" id="ARBA00022840"/>
    </source>
</evidence>
<dbReference type="Pfam" id="PF07714">
    <property type="entry name" value="PK_Tyr_Ser-Thr"/>
    <property type="match status" value="1"/>
</dbReference>
<evidence type="ECO:0000256" key="4">
    <source>
        <dbReference type="ARBA" id="ARBA00022679"/>
    </source>
</evidence>
<feature type="domain" description="Protein kinase" evidence="11">
    <location>
        <begin position="123"/>
        <end position="247"/>
    </location>
</feature>
<keyword evidence="7" id="KW-0067">ATP-binding</keyword>
<keyword evidence="10" id="KW-0732">Signal</keyword>
<comment type="caution">
    <text evidence="13">The sequence shown here is derived from an EMBL/GenBank/DDBJ whole genome shotgun (WGS) entry which is preliminary data.</text>
</comment>